<dbReference type="Gene3D" id="3.40.50.200">
    <property type="entry name" value="Peptidase S8/S53 domain"/>
    <property type="match status" value="1"/>
</dbReference>
<evidence type="ECO:0000313" key="12">
    <source>
        <dbReference type="Proteomes" id="UP000800096"/>
    </source>
</evidence>
<dbReference type="GO" id="GO:0005576">
    <property type="term" value="C:extracellular region"/>
    <property type="evidence" value="ECO:0007669"/>
    <property type="project" value="UniProtKB-ARBA"/>
</dbReference>
<dbReference type="PROSITE" id="PS51892">
    <property type="entry name" value="SUBTILASE"/>
    <property type="match status" value="1"/>
</dbReference>
<dbReference type="SUPFAM" id="SSF54897">
    <property type="entry name" value="Protease propeptides/inhibitors"/>
    <property type="match status" value="1"/>
</dbReference>
<evidence type="ECO:0000256" key="1">
    <source>
        <dbReference type="ARBA" id="ARBA00011073"/>
    </source>
</evidence>
<dbReference type="InterPro" id="IPR000209">
    <property type="entry name" value="Peptidase_S8/S53_dom"/>
</dbReference>
<keyword evidence="5 6" id="KW-0720">Serine protease</keyword>
<evidence type="ECO:0000256" key="5">
    <source>
        <dbReference type="ARBA" id="ARBA00022825"/>
    </source>
</evidence>
<evidence type="ECO:0000256" key="3">
    <source>
        <dbReference type="ARBA" id="ARBA00022729"/>
    </source>
</evidence>
<proteinExistence type="inferred from homology"/>
<keyword evidence="2 6" id="KW-0645">Protease</keyword>
<dbReference type="PROSITE" id="PS00138">
    <property type="entry name" value="SUBTILASE_SER"/>
    <property type="match status" value="1"/>
</dbReference>
<accession>A0A6A5QJD8</accession>
<dbReference type="PANTHER" id="PTHR43806:SF58">
    <property type="entry name" value="ALKALINE PROTEASE 1-RELATED"/>
    <property type="match status" value="1"/>
</dbReference>
<dbReference type="InterPro" id="IPR010259">
    <property type="entry name" value="S8pro/Inhibitor_I9"/>
</dbReference>
<dbReference type="Proteomes" id="UP000800096">
    <property type="component" value="Unassembled WGS sequence"/>
</dbReference>
<dbReference type="CDD" id="cd04077">
    <property type="entry name" value="Peptidases_S8_PCSK9_ProteinaseK_like"/>
    <property type="match status" value="1"/>
</dbReference>
<dbReference type="PANTHER" id="PTHR43806">
    <property type="entry name" value="PEPTIDASE S8"/>
    <property type="match status" value="1"/>
</dbReference>
<dbReference type="InterPro" id="IPR050131">
    <property type="entry name" value="Peptidase_S8_subtilisin-like"/>
</dbReference>
<dbReference type="EMBL" id="ML979137">
    <property type="protein sequence ID" value="KAF1914948.1"/>
    <property type="molecule type" value="Genomic_DNA"/>
</dbReference>
<feature type="chain" id="PRO_5025670591" evidence="8">
    <location>
        <begin position="27"/>
        <end position="445"/>
    </location>
</feature>
<evidence type="ECO:0000256" key="6">
    <source>
        <dbReference type="PROSITE-ProRule" id="PRU01240"/>
    </source>
</evidence>
<dbReference type="Pfam" id="PF00082">
    <property type="entry name" value="Peptidase_S8"/>
    <property type="match status" value="1"/>
</dbReference>
<dbReference type="GO" id="GO:0006508">
    <property type="term" value="P:proteolysis"/>
    <property type="evidence" value="ECO:0007669"/>
    <property type="project" value="UniProtKB-KW"/>
</dbReference>
<dbReference type="SUPFAM" id="SSF52743">
    <property type="entry name" value="Subtilisin-like"/>
    <property type="match status" value="1"/>
</dbReference>
<feature type="signal peptide" evidence="8">
    <location>
        <begin position="1"/>
        <end position="26"/>
    </location>
</feature>
<evidence type="ECO:0000259" key="10">
    <source>
        <dbReference type="Pfam" id="PF05922"/>
    </source>
</evidence>
<dbReference type="OrthoDB" id="206201at2759"/>
<comment type="similarity">
    <text evidence="1 6 7">Belongs to the peptidase S8 family.</text>
</comment>
<feature type="active site" description="Charge relay system" evidence="6">
    <location>
        <position position="200"/>
    </location>
</feature>
<gene>
    <name evidence="11" type="ORF">BDU57DRAFT_453474</name>
</gene>
<evidence type="ECO:0000259" key="9">
    <source>
        <dbReference type="Pfam" id="PF00082"/>
    </source>
</evidence>
<feature type="active site" description="Charge relay system" evidence="6">
    <location>
        <position position="357"/>
    </location>
</feature>
<keyword evidence="12" id="KW-1185">Reference proteome</keyword>
<feature type="active site" description="Charge relay system" evidence="6">
    <location>
        <position position="166"/>
    </location>
</feature>
<keyword evidence="4 6" id="KW-0378">Hydrolase</keyword>
<keyword evidence="3 8" id="KW-0732">Signal</keyword>
<protein>
    <submittedName>
        <fullName evidence="11">Subtilisin-like protease-like protein</fullName>
    </submittedName>
</protein>
<dbReference type="InterPro" id="IPR015500">
    <property type="entry name" value="Peptidase_S8_subtilisin-rel"/>
</dbReference>
<feature type="domain" description="Peptidase S8/S53" evidence="9">
    <location>
        <begin position="164"/>
        <end position="390"/>
    </location>
</feature>
<dbReference type="PROSITE" id="PS00136">
    <property type="entry name" value="SUBTILASE_ASP"/>
    <property type="match status" value="1"/>
</dbReference>
<dbReference type="GO" id="GO:0004252">
    <property type="term" value="F:serine-type endopeptidase activity"/>
    <property type="evidence" value="ECO:0007669"/>
    <property type="project" value="UniProtKB-UniRule"/>
</dbReference>
<organism evidence="11 12">
    <name type="scientific">Ampelomyces quisqualis</name>
    <name type="common">Powdery mildew agent</name>
    <dbReference type="NCBI Taxonomy" id="50730"/>
    <lineage>
        <taxon>Eukaryota</taxon>
        <taxon>Fungi</taxon>
        <taxon>Dikarya</taxon>
        <taxon>Ascomycota</taxon>
        <taxon>Pezizomycotina</taxon>
        <taxon>Dothideomycetes</taxon>
        <taxon>Pleosporomycetidae</taxon>
        <taxon>Pleosporales</taxon>
        <taxon>Pleosporineae</taxon>
        <taxon>Phaeosphaeriaceae</taxon>
        <taxon>Ampelomyces</taxon>
    </lineage>
</organism>
<dbReference type="Gene3D" id="3.30.70.80">
    <property type="entry name" value="Peptidase S8 propeptide/proteinase inhibitor I9"/>
    <property type="match status" value="1"/>
</dbReference>
<evidence type="ECO:0000256" key="7">
    <source>
        <dbReference type="RuleBase" id="RU003355"/>
    </source>
</evidence>
<dbReference type="InterPro" id="IPR023828">
    <property type="entry name" value="Peptidase_S8_Ser-AS"/>
</dbReference>
<dbReference type="InterPro" id="IPR037045">
    <property type="entry name" value="S8pro/Inhibitor_I9_sf"/>
</dbReference>
<sequence length="445" mass="47857">MQFFTRINAVAVATVLLFANITPVASRTTNNAVAGRYIVLLKPDTTDSLDAHYNNVRSIHARNLRRNIYNSSTGIGHKYQIGDFLGYAGSFDKYTIKELKALPEVLSVELDSIVKPSSYNLELSSPWGLAQLSSNAIDQSGEWPTERRWYAYDSSAGYGTFTYVIDSGIRLDHNEFGGRAIFGYNAVEHRSSSNEDETGHGTWVAGIIGGTLTGVAKNTTLVSVKAWSTTDSMVQSDILKALDWAVEDIVSKKREKIAVINISCRPGDVPSTDRAITAAFKLGVLVVAVAGNQGEDATEVPLCRSPETICVGAVGPDLRKWSHSNYGSKVDIYAPGVGIPSASFQRKDGYEFGDGTSGAAPHVAGLVSYLRGVEGPSTAAKVKARVYALAKKNVVGDVPHGKKNLLAYNGGGLPDSRHVRWKTNGIAGVFQGGFERVFGTPILFS</sequence>
<evidence type="ECO:0000256" key="4">
    <source>
        <dbReference type="ARBA" id="ARBA00022801"/>
    </source>
</evidence>
<dbReference type="InterPro" id="IPR034193">
    <property type="entry name" value="PCSK9_ProteinaseK-like"/>
</dbReference>
<feature type="domain" description="Inhibitor I9" evidence="10">
    <location>
        <begin position="36"/>
        <end position="115"/>
    </location>
</feature>
<dbReference type="InterPro" id="IPR036852">
    <property type="entry name" value="Peptidase_S8/S53_dom_sf"/>
</dbReference>
<dbReference type="Pfam" id="PF05922">
    <property type="entry name" value="Inhibitor_I9"/>
    <property type="match status" value="1"/>
</dbReference>
<evidence type="ECO:0000256" key="2">
    <source>
        <dbReference type="ARBA" id="ARBA00022670"/>
    </source>
</evidence>
<dbReference type="PROSITE" id="PS00137">
    <property type="entry name" value="SUBTILASE_HIS"/>
    <property type="match status" value="1"/>
</dbReference>
<reference evidence="11" key="1">
    <citation type="journal article" date="2020" name="Stud. Mycol.">
        <title>101 Dothideomycetes genomes: a test case for predicting lifestyles and emergence of pathogens.</title>
        <authorList>
            <person name="Haridas S."/>
            <person name="Albert R."/>
            <person name="Binder M."/>
            <person name="Bloem J."/>
            <person name="Labutti K."/>
            <person name="Salamov A."/>
            <person name="Andreopoulos B."/>
            <person name="Baker S."/>
            <person name="Barry K."/>
            <person name="Bills G."/>
            <person name="Bluhm B."/>
            <person name="Cannon C."/>
            <person name="Castanera R."/>
            <person name="Culley D."/>
            <person name="Daum C."/>
            <person name="Ezra D."/>
            <person name="Gonzalez J."/>
            <person name="Henrissat B."/>
            <person name="Kuo A."/>
            <person name="Liang C."/>
            <person name="Lipzen A."/>
            <person name="Lutzoni F."/>
            <person name="Magnuson J."/>
            <person name="Mondo S."/>
            <person name="Nolan M."/>
            <person name="Ohm R."/>
            <person name="Pangilinan J."/>
            <person name="Park H.-J."/>
            <person name="Ramirez L."/>
            <person name="Alfaro M."/>
            <person name="Sun H."/>
            <person name="Tritt A."/>
            <person name="Yoshinaga Y."/>
            <person name="Zwiers L.-H."/>
            <person name="Turgeon B."/>
            <person name="Goodwin S."/>
            <person name="Spatafora J."/>
            <person name="Crous P."/>
            <person name="Grigoriev I."/>
        </authorList>
    </citation>
    <scope>NUCLEOTIDE SEQUENCE</scope>
    <source>
        <strain evidence="11">HMLAC05119</strain>
    </source>
</reference>
<dbReference type="AlphaFoldDB" id="A0A6A5QJD8"/>
<evidence type="ECO:0000313" key="11">
    <source>
        <dbReference type="EMBL" id="KAF1914948.1"/>
    </source>
</evidence>
<dbReference type="PRINTS" id="PR00723">
    <property type="entry name" value="SUBTILISIN"/>
</dbReference>
<evidence type="ECO:0000256" key="8">
    <source>
        <dbReference type="SAM" id="SignalP"/>
    </source>
</evidence>
<dbReference type="InterPro" id="IPR022398">
    <property type="entry name" value="Peptidase_S8_His-AS"/>
</dbReference>
<dbReference type="InterPro" id="IPR023827">
    <property type="entry name" value="Peptidase_S8_Asp-AS"/>
</dbReference>
<name>A0A6A5QJD8_AMPQU</name>